<proteinExistence type="inferred from homology"/>
<dbReference type="EMBL" id="MW052074">
    <property type="protein sequence ID" value="QQM16265.1"/>
    <property type="molecule type" value="Genomic_RNA"/>
</dbReference>
<organism evidence="4">
    <name type="scientific">Degsystermes virus</name>
    <dbReference type="NCBI Taxonomy" id="2796586"/>
    <lineage>
        <taxon>Viruses</taxon>
        <taxon>Riboviria</taxon>
    </lineage>
</organism>
<evidence type="ECO:0000256" key="2">
    <source>
        <dbReference type="ARBA" id="ARBA00034123"/>
    </source>
</evidence>
<dbReference type="InterPro" id="IPR007099">
    <property type="entry name" value="RNA-dir_pol_NSvirus"/>
</dbReference>
<evidence type="ECO:0000259" key="3">
    <source>
        <dbReference type="PROSITE" id="PS50525"/>
    </source>
</evidence>
<dbReference type="Pfam" id="PF15518">
    <property type="entry name" value="L_protein_N"/>
    <property type="match status" value="1"/>
</dbReference>
<dbReference type="InterPro" id="IPR029124">
    <property type="entry name" value="L_protein_N"/>
</dbReference>
<name>A0A7T7GUV6_9VIRU</name>
<dbReference type="GO" id="GO:0039694">
    <property type="term" value="P:viral RNA genome replication"/>
    <property type="evidence" value="ECO:0007669"/>
    <property type="project" value="InterPro"/>
</dbReference>
<dbReference type="InterPro" id="IPR007322">
    <property type="entry name" value="RNA_pol_bunyavir"/>
</dbReference>
<protein>
    <submittedName>
        <fullName evidence="4">Putative replicase</fullName>
    </submittedName>
</protein>
<accession>A0A7T7GUV6</accession>
<dbReference type="GO" id="GO:0006351">
    <property type="term" value="P:DNA-templated transcription"/>
    <property type="evidence" value="ECO:0007669"/>
    <property type="project" value="InterPro"/>
</dbReference>
<evidence type="ECO:0000256" key="1">
    <source>
        <dbReference type="ARBA" id="ARBA00022801"/>
    </source>
</evidence>
<feature type="domain" description="RdRp catalytic" evidence="3">
    <location>
        <begin position="1003"/>
        <end position="1202"/>
    </location>
</feature>
<dbReference type="GO" id="GO:0016787">
    <property type="term" value="F:hydrolase activity"/>
    <property type="evidence" value="ECO:0007669"/>
    <property type="project" value="UniProtKB-KW"/>
</dbReference>
<comment type="similarity">
    <text evidence="2">Belongs to the Bunyavirales RNA polymerase family.</text>
</comment>
<dbReference type="Pfam" id="PF04196">
    <property type="entry name" value="Bunya_RdRp"/>
    <property type="match status" value="1"/>
</dbReference>
<evidence type="ECO:0000313" key="4">
    <source>
        <dbReference type="EMBL" id="QQM16265.1"/>
    </source>
</evidence>
<reference evidence="4" key="1">
    <citation type="journal article" date="2020" name="Viruses">
        <title>Unmapped RNA Virus Diversity in Termites and their Symbionts.</title>
        <authorList>
            <person name="Lay C.L."/>
            <person name="Shi M."/>
            <person name="Bucek A."/>
            <person name="Bourguignon T."/>
            <person name="Lo N."/>
            <person name="Holmes E.C."/>
        </authorList>
    </citation>
    <scope>NUCLEOTIDE SEQUENCE</scope>
    <source>
        <strain evidence="4">2v_14</strain>
    </source>
</reference>
<reference evidence="4" key="2">
    <citation type="submission" date="2020-09" db="EMBL/GenBank/DDBJ databases">
        <authorList>
            <person name="Le Lay C."/>
            <person name="Shi M."/>
            <person name="Bucek A."/>
            <person name="Bourguignon T."/>
            <person name="Lo N."/>
            <person name="Holmes E.C."/>
        </authorList>
    </citation>
    <scope>NUCLEOTIDE SEQUENCE</scope>
    <source>
        <strain evidence="4">2v_14</strain>
    </source>
</reference>
<sequence length="2172" mass="250376">MEADRHLGIIDFHDPQSHLDFLIQSLYYELDLDIWREPILHVNRDPQTFHTELDVPDFATLVRVEQIEDNVYWSFTVPDHLTDSVSFASSERVTPTRIKYKIRHDFVSETLTTEGTDRLLGDELERLNDMDDNLTPDIFVRDILGTIYIMEIGTSRSTSEESLKRVFREKMFKYEMPIRARRMDQPVVYVVIIVGPRAVISNYNLPQEVVDELTVRMHIGIALEDVAKGKGFSLASEEGETQRTLMMQDILFEISNIEQKDPTPSDKIKITHQYIETILEEPCESAALESFVTSIAQSKEIMTEKKSISSCQLIQEYTENLPPLKKCRSDGKAVVQLPMITLRRSDPSIDVPKIILAPGLKGECLQSLWSSAFMIADKQGNFRPEDKDFLLKEALETNPKKLEQMQKDRKEGRKLWHRVNLKSALNSDTLNYLRRDGLFAKSKKNEEAIKARKMSQKSPFWFETNIQDINDFLEDTKLFEDSLKDSLNGANMIKDLIQKAELMSGNGTTGRNFFLKWSKTNLFESMDIISDIGHEIAISIKQNTKSNEFILKKLRNYDLYLLIKPTNSQSHVFFSIFVPDFAVDKITHAGVFRKLNKLSRGYATDFVSFQISKLQNISNASSTLLTLASFWSDFYGLEDAGPADFMKHKEAQRMLLLSLLVSLEDKAQTEEVITMSRYMYMEVFKGHVNILRPCPFKMLKKFPTCIRSRLTLWFIKSLIRNFSAMEEHPPFRSEADMNVELQEEEDALPGDEWQNLLNCFTGGAIVSASSAVNLMYLGYFKNKNEIAQGNVEWKMVEKILEEEFELDPEQHDYYYGKHEDGRVPKKKQFDRNSVMFGCKLLEARLQNQLGPEWKNVLESEISDALSRHLTHEISTLKASSVCNHEKTNVECNAQCNKKLWRVKVIEAIAAKLGMVGLNPMLKLKSLIEFIETSSNGVICDLFKKNQHGGLREIYVLTIESRIVQLFIETISRTICSHFEEETLTHPSNKLRILDNHKTRSARISRKNNCIYADYGSSSDKTRWNQNFVMTAMAVPLIRLTNPLFHNAIQRILNLWADKLIMLPPIVQKLLMNKIPLSSEVYSELLNKFWGRKGEHKNQLGRRRIKSPYINLTTGMMQGILHYTSSLLHLTFLHSFKYFGLMYLKRKHPNHKFSMAQVCSSDDSATILTVMTEPDKENINSNDVRAFFECDVILEAATIYCNYFCMRESDKSTTSVFDYVEFNSEFIFKNTLAIPMIKFVAACLNLTESESFVNRFYTMYNLISELASSGLPSLNVYYCQIAQLLQHYKSLGLSTNPLFGELFKRISVYPNPVYGFFLVDNYRLAGVLGYAYSRWLAVHNDITYLCRIHNVQHGEVATTPDGGIVSSLCIKHGDLQRWNKMMDRIEVGNLEPRRKTMTKNKATGKLIINKDNIENRKERINKDPELFFRHPDNLPELRTKLMVKASLPGVANSLGKGNPFIQSLALSVYAINTHSFTRTTIKKEYSSEDSTWKLKKKTTKHSLLSALEEYITDNVELVPEEEKRKLLEQMFPLHSRYMQATEIIKSYEGTETLMVHRLRSRKTLLTIQPQVSSVPISLLRICSRWWFNHPIRTSENVYRKCREEYRLAHPWLRETFEETLKASPFEAPVELFNFISTQESRSRKFLLNGPAIRSTKFSSQMSQLIRRNFKRNTLLIRSQFKRTALEKTDKLVTSLSLALLIPAEEKRNSMASICLREIASKYQSIDEVSAISKRDSVLALISLMSEKRLTNLEAVNAVRKLNNGTIVTFTKEQKRTGEGKTTKWTGPGECIASSEGFLFKITMQNDIAEKIVVKEFTTLRRHPGVITDVFNQLKLRAKVGSHYIPRCVAKFNGTSFTSPEGSGTPIQLDKYLEDILSDPPCLTVNISHAKCGIYYKDKKRDLTLCEFRTGYKDINLLTDETPGTEIWVSWIHQRPLRAVKAYAFLNSVSDMMDNPSVSPLAKETHLNWISNTLTSRLKYRRIGYAQEFYTQSILESAEEIDEELDEFAQEFLEQMTSGELSGQLDILFESYKQDLVESATISTLDEEGTEEEEIEKFLGLDFESLLQFESKFTPFRNLLTNYSEERPAHTLSIMRKDVMSYLYLHPLWDLLINDIQVNEFDFFTKTLQGIVSAKNPELSHLIMKIMRIKEKEIELNITQRFRLFAETSIEELD</sequence>
<keyword evidence="1" id="KW-0378">Hydrolase</keyword>
<dbReference type="PROSITE" id="PS50525">
    <property type="entry name" value="RDRP_SSRNA_NEG_SEG"/>
    <property type="match status" value="1"/>
</dbReference>
<dbReference type="GO" id="GO:0003968">
    <property type="term" value="F:RNA-directed RNA polymerase activity"/>
    <property type="evidence" value="ECO:0007669"/>
    <property type="project" value="InterPro"/>
</dbReference>